<evidence type="ECO:0000256" key="1">
    <source>
        <dbReference type="SAM" id="Phobius"/>
    </source>
</evidence>
<organism evidence="2 3">
    <name type="scientific">Bimuria novae-zelandiae CBS 107.79</name>
    <dbReference type="NCBI Taxonomy" id="1447943"/>
    <lineage>
        <taxon>Eukaryota</taxon>
        <taxon>Fungi</taxon>
        <taxon>Dikarya</taxon>
        <taxon>Ascomycota</taxon>
        <taxon>Pezizomycotina</taxon>
        <taxon>Dothideomycetes</taxon>
        <taxon>Pleosporomycetidae</taxon>
        <taxon>Pleosporales</taxon>
        <taxon>Massarineae</taxon>
        <taxon>Didymosphaeriaceae</taxon>
        <taxon>Bimuria</taxon>
    </lineage>
</organism>
<keyword evidence="1" id="KW-0812">Transmembrane</keyword>
<feature type="transmembrane region" description="Helical" evidence="1">
    <location>
        <begin position="12"/>
        <end position="28"/>
    </location>
</feature>
<keyword evidence="3" id="KW-1185">Reference proteome</keyword>
<keyword evidence="1" id="KW-1133">Transmembrane helix</keyword>
<dbReference type="AlphaFoldDB" id="A0A6A5UGW6"/>
<proteinExistence type="predicted"/>
<name>A0A6A5UGW6_9PLEO</name>
<protein>
    <submittedName>
        <fullName evidence="2">Uncharacterized protein</fullName>
    </submittedName>
</protein>
<accession>A0A6A5UGW6</accession>
<sequence length="58" mass="6312">RTAMQALIRYRESISSIPILLVVEAFLPARERPIVIVIGGTIPVISILAVATVINRTV</sequence>
<reference evidence="2" key="1">
    <citation type="journal article" date="2020" name="Stud. Mycol.">
        <title>101 Dothideomycetes genomes: a test case for predicting lifestyles and emergence of pathogens.</title>
        <authorList>
            <person name="Haridas S."/>
            <person name="Albert R."/>
            <person name="Binder M."/>
            <person name="Bloem J."/>
            <person name="Labutti K."/>
            <person name="Salamov A."/>
            <person name="Andreopoulos B."/>
            <person name="Baker S."/>
            <person name="Barry K."/>
            <person name="Bills G."/>
            <person name="Bluhm B."/>
            <person name="Cannon C."/>
            <person name="Castanera R."/>
            <person name="Culley D."/>
            <person name="Daum C."/>
            <person name="Ezra D."/>
            <person name="Gonzalez J."/>
            <person name="Henrissat B."/>
            <person name="Kuo A."/>
            <person name="Liang C."/>
            <person name="Lipzen A."/>
            <person name="Lutzoni F."/>
            <person name="Magnuson J."/>
            <person name="Mondo S."/>
            <person name="Nolan M."/>
            <person name="Ohm R."/>
            <person name="Pangilinan J."/>
            <person name="Park H.-J."/>
            <person name="Ramirez L."/>
            <person name="Alfaro M."/>
            <person name="Sun H."/>
            <person name="Tritt A."/>
            <person name="Yoshinaga Y."/>
            <person name="Zwiers L.-H."/>
            <person name="Turgeon B."/>
            <person name="Goodwin S."/>
            <person name="Spatafora J."/>
            <person name="Crous P."/>
            <person name="Grigoriev I."/>
        </authorList>
    </citation>
    <scope>NUCLEOTIDE SEQUENCE</scope>
    <source>
        <strain evidence="2">CBS 107.79</strain>
    </source>
</reference>
<dbReference type="EMBL" id="ML976902">
    <property type="protein sequence ID" value="KAF1963884.1"/>
    <property type="molecule type" value="Genomic_DNA"/>
</dbReference>
<feature type="non-terminal residue" evidence="2">
    <location>
        <position position="1"/>
    </location>
</feature>
<evidence type="ECO:0000313" key="2">
    <source>
        <dbReference type="EMBL" id="KAF1963884.1"/>
    </source>
</evidence>
<gene>
    <name evidence="2" type="ORF">BU23DRAFT_562406</name>
</gene>
<dbReference type="Proteomes" id="UP000800036">
    <property type="component" value="Unassembled WGS sequence"/>
</dbReference>
<feature type="transmembrane region" description="Helical" evidence="1">
    <location>
        <begin position="34"/>
        <end position="54"/>
    </location>
</feature>
<evidence type="ECO:0000313" key="3">
    <source>
        <dbReference type="Proteomes" id="UP000800036"/>
    </source>
</evidence>
<keyword evidence="1" id="KW-0472">Membrane</keyword>